<protein>
    <recommendedName>
        <fullName evidence="4">Mechanosensitive ion channel</fullName>
    </recommendedName>
</protein>
<evidence type="ECO:0000313" key="3">
    <source>
        <dbReference type="Proteomes" id="UP000192360"/>
    </source>
</evidence>
<dbReference type="Proteomes" id="UP000192360">
    <property type="component" value="Unassembled WGS sequence"/>
</dbReference>
<feature type="transmembrane region" description="Helical" evidence="1">
    <location>
        <begin position="75"/>
        <end position="93"/>
    </location>
</feature>
<feature type="transmembrane region" description="Helical" evidence="1">
    <location>
        <begin position="12"/>
        <end position="30"/>
    </location>
</feature>
<dbReference type="RefSeq" id="WP_084061265.1">
    <property type="nucleotide sequence ID" value="NZ_FWXO01000002.1"/>
</dbReference>
<dbReference type="AlphaFoldDB" id="A0A1W2ABC0"/>
<name>A0A1W2ABC0_9FLAO</name>
<keyword evidence="1" id="KW-0812">Transmembrane</keyword>
<evidence type="ECO:0000313" key="2">
    <source>
        <dbReference type="EMBL" id="SMC57782.1"/>
    </source>
</evidence>
<reference evidence="2 3" key="1">
    <citation type="submission" date="2017-04" db="EMBL/GenBank/DDBJ databases">
        <authorList>
            <person name="Afonso C.L."/>
            <person name="Miller P.J."/>
            <person name="Scott M.A."/>
            <person name="Spackman E."/>
            <person name="Goraichik I."/>
            <person name="Dimitrov K.M."/>
            <person name="Suarez D.L."/>
            <person name="Swayne D.E."/>
        </authorList>
    </citation>
    <scope>NUCLEOTIDE SEQUENCE [LARGE SCALE GENOMIC DNA]</scope>
    <source>
        <strain evidence="2 3">DSM 21164</strain>
    </source>
</reference>
<organism evidence="2 3">
    <name type="scientific">Cellulophaga tyrosinoxydans</name>
    <dbReference type="NCBI Taxonomy" id="504486"/>
    <lineage>
        <taxon>Bacteria</taxon>
        <taxon>Pseudomonadati</taxon>
        <taxon>Bacteroidota</taxon>
        <taxon>Flavobacteriia</taxon>
        <taxon>Flavobacteriales</taxon>
        <taxon>Flavobacteriaceae</taxon>
        <taxon>Cellulophaga</taxon>
    </lineage>
</organism>
<gene>
    <name evidence="2" type="ORF">SAMN05660703_1935</name>
</gene>
<dbReference type="EMBL" id="FWXO01000002">
    <property type="protein sequence ID" value="SMC57782.1"/>
    <property type="molecule type" value="Genomic_DNA"/>
</dbReference>
<proteinExistence type="predicted"/>
<keyword evidence="1" id="KW-1133">Transmembrane helix</keyword>
<evidence type="ECO:0008006" key="4">
    <source>
        <dbReference type="Google" id="ProtNLM"/>
    </source>
</evidence>
<accession>A0A1W2ABC0</accession>
<feature type="transmembrane region" description="Helical" evidence="1">
    <location>
        <begin position="50"/>
        <end position="69"/>
    </location>
</feature>
<evidence type="ECO:0000256" key="1">
    <source>
        <dbReference type="SAM" id="Phobius"/>
    </source>
</evidence>
<keyword evidence="3" id="KW-1185">Reference proteome</keyword>
<keyword evidence="1" id="KW-0472">Membrane</keyword>
<dbReference type="OrthoDB" id="1116684at2"/>
<sequence length="238" mass="27170">MENTLTLDSWLGLRNLIVLLFAGYWLIRLLEFLLKKIILTNRGNKKILKILNKIILLYQPIGLLLVLLGFISINYVVHSIFLVFIGAISYYYIKNYVGGVIYKVNSILDKGVSVTIADITGDIKKFLPFGIIVNTEKGDNFISYSKLDKSGYTINSKNDTILRQTLYLKTPYSKPELLDMFFDNPIFNFKEAPIVSEIPGSENYKLQYTLEKGISSENLISFLKEQNIETSLINNTTE</sequence>
<dbReference type="STRING" id="504486.SAMN05660703_1935"/>